<comment type="caution">
    <text evidence="2">The sequence shown here is derived from an EMBL/GenBank/DDBJ whole genome shotgun (WGS) entry which is preliminary data.</text>
</comment>
<organism evidence="2 3">
    <name type="scientific">Penicillium subrubescens</name>
    <dbReference type="NCBI Taxonomy" id="1316194"/>
    <lineage>
        <taxon>Eukaryota</taxon>
        <taxon>Fungi</taxon>
        <taxon>Dikarya</taxon>
        <taxon>Ascomycota</taxon>
        <taxon>Pezizomycotina</taxon>
        <taxon>Eurotiomycetes</taxon>
        <taxon>Eurotiomycetidae</taxon>
        <taxon>Eurotiales</taxon>
        <taxon>Aspergillaceae</taxon>
        <taxon>Penicillium</taxon>
    </lineage>
</organism>
<gene>
    <name evidence="2" type="ORF">PENSUB_4969</name>
</gene>
<evidence type="ECO:0000313" key="3">
    <source>
        <dbReference type="Proteomes" id="UP000186955"/>
    </source>
</evidence>
<dbReference type="Proteomes" id="UP000186955">
    <property type="component" value="Unassembled WGS sequence"/>
</dbReference>
<feature type="compositionally biased region" description="Polar residues" evidence="1">
    <location>
        <begin position="1"/>
        <end position="20"/>
    </location>
</feature>
<reference evidence="2 3" key="1">
    <citation type="submission" date="2016-10" db="EMBL/GenBank/DDBJ databases">
        <title>Genome sequence of the ascomycete fungus Penicillium subrubescens.</title>
        <authorList>
            <person name="De Vries R.P."/>
            <person name="Peng M."/>
            <person name="Dilokpimol A."/>
            <person name="Hilden K."/>
            <person name="Makela M.R."/>
            <person name="Grigoriev I."/>
            <person name="Riley R."/>
            <person name="Granchi Z."/>
        </authorList>
    </citation>
    <scope>NUCLEOTIDE SEQUENCE [LARGE SCALE GENOMIC DNA]</scope>
    <source>
        <strain evidence="2 3">CBS 132785</strain>
    </source>
</reference>
<dbReference type="EMBL" id="MNBE01000474">
    <property type="protein sequence ID" value="OKP09698.1"/>
    <property type="molecule type" value="Genomic_DNA"/>
</dbReference>
<keyword evidence="3" id="KW-1185">Reference proteome</keyword>
<proteinExistence type="predicted"/>
<protein>
    <submittedName>
        <fullName evidence="2">Uncharacterized protein</fullName>
    </submittedName>
</protein>
<feature type="region of interest" description="Disordered" evidence="1">
    <location>
        <begin position="108"/>
        <end position="141"/>
    </location>
</feature>
<evidence type="ECO:0000313" key="2">
    <source>
        <dbReference type="EMBL" id="OKP09698.1"/>
    </source>
</evidence>
<feature type="region of interest" description="Disordered" evidence="1">
    <location>
        <begin position="1"/>
        <end position="26"/>
    </location>
</feature>
<name>A0A1Q5UB42_9EURO</name>
<sequence length="141" mass="15640">MLQPITSFESQPMLPLNSNHHQAKDGVGLPRAISRRDQVILREKALFTIPKPNRFDVTDEDALKCLKDAPPDGVSQFLLLKSNAEWGFSDLTHAFLSNHFTLVLPGELKPHHNTDVNEESPTFDGEGPPTPEGAFDLENEG</sequence>
<evidence type="ECO:0000256" key="1">
    <source>
        <dbReference type="SAM" id="MobiDB-lite"/>
    </source>
</evidence>
<accession>A0A1Q5UB42</accession>
<dbReference type="AlphaFoldDB" id="A0A1Q5UB42"/>